<protein>
    <recommendedName>
        <fullName evidence="5">Bys1 family protein</fullName>
    </recommendedName>
</protein>
<feature type="compositionally biased region" description="Polar residues" evidence="1">
    <location>
        <begin position="66"/>
        <end position="76"/>
    </location>
</feature>
<evidence type="ECO:0000313" key="4">
    <source>
        <dbReference type="Proteomes" id="UP000624244"/>
    </source>
</evidence>
<dbReference type="PANTHER" id="PTHR36195:SF4">
    <property type="entry name" value="DOMAIN PROTEIN, PUTATIVE (AFU_ORTHOLOGUE AFUA_5G01990)-RELATED"/>
    <property type="match status" value="1"/>
</dbReference>
<keyword evidence="2" id="KW-0732">Signal</keyword>
<evidence type="ECO:0000256" key="1">
    <source>
        <dbReference type="SAM" id="MobiDB-lite"/>
    </source>
</evidence>
<feature type="compositionally biased region" description="Polar residues" evidence="1">
    <location>
        <begin position="41"/>
        <end position="54"/>
    </location>
</feature>
<organism evidence="3 4">
    <name type="scientific">Cochliobolus sativus</name>
    <name type="common">Common root rot and spot blotch fungus</name>
    <name type="synonym">Bipolaris sorokiniana</name>
    <dbReference type="NCBI Taxonomy" id="45130"/>
    <lineage>
        <taxon>Eukaryota</taxon>
        <taxon>Fungi</taxon>
        <taxon>Dikarya</taxon>
        <taxon>Ascomycota</taxon>
        <taxon>Pezizomycotina</taxon>
        <taxon>Dothideomycetes</taxon>
        <taxon>Pleosporomycetidae</taxon>
        <taxon>Pleosporales</taxon>
        <taxon>Pleosporineae</taxon>
        <taxon>Pleosporaceae</taxon>
        <taxon>Bipolaris</taxon>
    </lineage>
</organism>
<dbReference type="AlphaFoldDB" id="A0A8H5ZPW8"/>
<sequence>MYLPILLTSLSLSTSTAFAAQAKVHNKCDFPVWVTSVQGQAGPTQNIPSGSTFSEDQRNPDRGTGVSIQVTTTEPGPNNPQPILVLGYSWSNVTGLYYSLSTVNGFAFKGKKLRIHNTEGKSVEQILWYGEPKPDYTAAYLKGEADITLELCDDFA</sequence>
<gene>
    <name evidence="3" type="ORF">GGP41_001557</name>
</gene>
<comment type="caution">
    <text evidence="3">The sequence shown here is derived from an EMBL/GenBank/DDBJ whole genome shotgun (WGS) entry which is preliminary data.</text>
</comment>
<dbReference type="Pfam" id="PF04681">
    <property type="entry name" value="Bys1"/>
    <property type="match status" value="1"/>
</dbReference>
<feature type="chain" id="PRO_5034882352" description="Bys1 family protein" evidence="2">
    <location>
        <begin position="20"/>
        <end position="156"/>
    </location>
</feature>
<name>A0A8H5ZPW8_COCSA</name>
<dbReference type="PANTHER" id="PTHR36195">
    <property type="entry name" value="DOMAIN PROTEIN, PUTATIVE (AFU_ORTHOLOGUE AFUA_5G01990)-RELATED-RELATED"/>
    <property type="match status" value="1"/>
</dbReference>
<feature type="signal peptide" evidence="2">
    <location>
        <begin position="1"/>
        <end position="19"/>
    </location>
</feature>
<dbReference type="Proteomes" id="UP000624244">
    <property type="component" value="Unassembled WGS sequence"/>
</dbReference>
<accession>A0A8H5ZPW8</accession>
<dbReference type="EMBL" id="WNKQ01000002">
    <property type="protein sequence ID" value="KAF5853000.1"/>
    <property type="molecule type" value="Genomic_DNA"/>
</dbReference>
<reference evidence="3" key="1">
    <citation type="submission" date="2019-11" db="EMBL/GenBank/DDBJ databases">
        <title>Bipolaris sorokiniana Genome sequencing.</title>
        <authorList>
            <person name="Wang H."/>
        </authorList>
    </citation>
    <scope>NUCLEOTIDE SEQUENCE</scope>
</reference>
<feature type="region of interest" description="Disordered" evidence="1">
    <location>
        <begin position="41"/>
        <end position="76"/>
    </location>
</feature>
<evidence type="ECO:0000256" key="2">
    <source>
        <dbReference type="SAM" id="SignalP"/>
    </source>
</evidence>
<dbReference type="InterPro" id="IPR006771">
    <property type="entry name" value="CetA-like"/>
</dbReference>
<evidence type="ECO:0008006" key="5">
    <source>
        <dbReference type="Google" id="ProtNLM"/>
    </source>
</evidence>
<evidence type="ECO:0000313" key="3">
    <source>
        <dbReference type="EMBL" id="KAF5853000.1"/>
    </source>
</evidence>
<proteinExistence type="predicted"/>